<comment type="caution">
    <text evidence="1">The sequence shown here is derived from an EMBL/GenBank/DDBJ whole genome shotgun (WGS) entry which is preliminary data.</text>
</comment>
<name>A0A444YKS4_ARAHY</name>
<accession>A0A444YKS4</accession>
<evidence type="ECO:0000313" key="1">
    <source>
        <dbReference type="EMBL" id="RYR02504.1"/>
    </source>
</evidence>
<keyword evidence="2" id="KW-1185">Reference proteome</keyword>
<organism evidence="1 2">
    <name type="scientific">Arachis hypogaea</name>
    <name type="common">Peanut</name>
    <dbReference type="NCBI Taxonomy" id="3818"/>
    <lineage>
        <taxon>Eukaryota</taxon>
        <taxon>Viridiplantae</taxon>
        <taxon>Streptophyta</taxon>
        <taxon>Embryophyta</taxon>
        <taxon>Tracheophyta</taxon>
        <taxon>Spermatophyta</taxon>
        <taxon>Magnoliopsida</taxon>
        <taxon>eudicotyledons</taxon>
        <taxon>Gunneridae</taxon>
        <taxon>Pentapetalae</taxon>
        <taxon>rosids</taxon>
        <taxon>fabids</taxon>
        <taxon>Fabales</taxon>
        <taxon>Fabaceae</taxon>
        <taxon>Papilionoideae</taxon>
        <taxon>50 kb inversion clade</taxon>
        <taxon>dalbergioids sensu lato</taxon>
        <taxon>Dalbergieae</taxon>
        <taxon>Pterocarpus clade</taxon>
        <taxon>Arachis</taxon>
    </lineage>
</organism>
<sequence length="90" mass="10736">MAVFRQHIDESHHDSINLLTQQMITILNPIMDNHESKFEHLARQVERIVRIVDYDEGDQNLQMNQEDMMNMPKNMGGHMHFERDTPRVVH</sequence>
<proteinExistence type="predicted"/>
<gene>
    <name evidence="1" type="ORF">Ahy_B06g081296</name>
</gene>
<evidence type="ECO:0000313" key="2">
    <source>
        <dbReference type="Proteomes" id="UP000289738"/>
    </source>
</evidence>
<protein>
    <submittedName>
        <fullName evidence="1">Uncharacterized protein</fullName>
    </submittedName>
</protein>
<dbReference type="Proteomes" id="UP000289738">
    <property type="component" value="Chromosome B06"/>
</dbReference>
<reference evidence="1 2" key="1">
    <citation type="submission" date="2019-01" db="EMBL/GenBank/DDBJ databases">
        <title>Sequencing of cultivated peanut Arachis hypogaea provides insights into genome evolution and oil improvement.</title>
        <authorList>
            <person name="Chen X."/>
        </authorList>
    </citation>
    <scope>NUCLEOTIDE SEQUENCE [LARGE SCALE GENOMIC DNA]</scope>
    <source>
        <strain evidence="2">cv. Fuhuasheng</strain>
        <tissue evidence="1">Leaves</tissue>
    </source>
</reference>
<dbReference type="AlphaFoldDB" id="A0A444YKS4"/>
<dbReference type="EMBL" id="SDMP01000016">
    <property type="protein sequence ID" value="RYR02504.1"/>
    <property type="molecule type" value="Genomic_DNA"/>
</dbReference>